<dbReference type="CDD" id="cd00564">
    <property type="entry name" value="TMP_TenI"/>
    <property type="match status" value="1"/>
</dbReference>
<dbReference type="PANTHER" id="PTHR20857:SF15">
    <property type="entry name" value="THIAMINE-PHOSPHATE SYNTHASE"/>
    <property type="match status" value="1"/>
</dbReference>
<dbReference type="SUPFAM" id="SSF51391">
    <property type="entry name" value="Thiamin phosphate synthase"/>
    <property type="match status" value="1"/>
</dbReference>
<accession>A0A1G1SQ57</accession>
<dbReference type="OrthoDB" id="194683at2"/>
<reference evidence="4 5" key="1">
    <citation type="submission" date="2016-08" db="EMBL/GenBank/DDBJ databases">
        <title>Hymenobacter coccineus sp. nov., Hymenobacter lapidarius sp. nov. and Hymenobacter glacialis sp. nov., isolated from Antarctic soil.</title>
        <authorList>
            <person name="Sedlacek I."/>
            <person name="Kralova S."/>
            <person name="Kyrova K."/>
            <person name="Maslanova I."/>
            <person name="Stankova E."/>
            <person name="Vrbovska V."/>
            <person name="Nemec M."/>
            <person name="Bartak M."/>
            <person name="Svec P."/>
            <person name="Busse H.-J."/>
            <person name="Pantucek R."/>
        </authorList>
    </citation>
    <scope>NUCLEOTIDE SEQUENCE [LARGE SCALE GENOMIC DNA]</scope>
    <source>
        <strain evidence="4 5">CCM 8649</strain>
    </source>
</reference>
<comment type="caution">
    <text evidence="4">The sequence shown here is derived from an EMBL/GenBank/DDBJ whole genome shotgun (WGS) entry which is preliminary data.</text>
</comment>
<organism evidence="4 5">
    <name type="scientific">Hymenobacter coccineus</name>
    <dbReference type="NCBI Taxonomy" id="1908235"/>
    <lineage>
        <taxon>Bacteria</taxon>
        <taxon>Pseudomonadati</taxon>
        <taxon>Bacteroidota</taxon>
        <taxon>Cytophagia</taxon>
        <taxon>Cytophagales</taxon>
        <taxon>Hymenobacteraceae</taxon>
        <taxon>Hymenobacter</taxon>
    </lineage>
</organism>
<dbReference type="EMBL" id="MDZA01000459">
    <property type="protein sequence ID" value="OGX80759.1"/>
    <property type="molecule type" value="Genomic_DNA"/>
</dbReference>
<name>A0A1G1SQ57_9BACT</name>
<dbReference type="AlphaFoldDB" id="A0A1G1SQ57"/>
<dbReference type="InterPro" id="IPR036206">
    <property type="entry name" value="ThiamineP_synth_sf"/>
</dbReference>
<dbReference type="GO" id="GO:0004789">
    <property type="term" value="F:thiamine-phosphate diphosphorylase activity"/>
    <property type="evidence" value="ECO:0007669"/>
    <property type="project" value="TreeGrafter"/>
</dbReference>
<feature type="domain" description="Thiamine phosphate synthase/TenI" evidence="3">
    <location>
        <begin position="4"/>
        <end position="184"/>
    </location>
</feature>
<keyword evidence="5" id="KW-1185">Reference proteome</keyword>
<dbReference type="PANTHER" id="PTHR20857">
    <property type="entry name" value="THIAMINE-PHOSPHATE PYROPHOSPHORYLASE"/>
    <property type="match status" value="1"/>
</dbReference>
<dbReference type="GO" id="GO:0009228">
    <property type="term" value="P:thiamine biosynthetic process"/>
    <property type="evidence" value="ECO:0007669"/>
    <property type="project" value="UniProtKB-KW"/>
</dbReference>
<evidence type="ECO:0000256" key="1">
    <source>
        <dbReference type="ARBA" id="ARBA00004948"/>
    </source>
</evidence>
<evidence type="ECO:0000259" key="3">
    <source>
        <dbReference type="Pfam" id="PF02581"/>
    </source>
</evidence>
<evidence type="ECO:0000256" key="2">
    <source>
        <dbReference type="ARBA" id="ARBA00022977"/>
    </source>
</evidence>
<protein>
    <recommendedName>
        <fullName evidence="3">Thiamine phosphate synthase/TenI domain-containing protein</fullName>
    </recommendedName>
</protein>
<dbReference type="Gene3D" id="3.20.20.70">
    <property type="entry name" value="Aldolase class I"/>
    <property type="match status" value="1"/>
</dbReference>
<keyword evidence="2" id="KW-0784">Thiamine biosynthesis</keyword>
<dbReference type="InterPro" id="IPR022998">
    <property type="entry name" value="ThiamineP_synth_TenI"/>
</dbReference>
<evidence type="ECO:0000313" key="4">
    <source>
        <dbReference type="EMBL" id="OGX80759.1"/>
    </source>
</evidence>
<dbReference type="InterPro" id="IPR013785">
    <property type="entry name" value="Aldolase_TIM"/>
</dbReference>
<gene>
    <name evidence="4" type="ORF">BEN49_03325</name>
</gene>
<proteinExistence type="predicted"/>
<dbReference type="RefSeq" id="WP_070747784.1">
    <property type="nucleotide sequence ID" value="NZ_MDZA01000459.1"/>
</dbReference>
<comment type="pathway">
    <text evidence="1">Cofactor biosynthesis; thiamine diphosphate biosynthesis.</text>
</comment>
<sequence length="206" mass="21912">MQLFVITPPSIAAAEPRVAGALLAAGLATLHLRKPGAPAQELAAYIEAIPQAFHSQLVLHSHHELVPRYGLRGAHLTAGRRAAGPPPWRPGSGFTLSTSFHSLAEVARHRRRYDYVFLSPVFASFSKPGYGAAFDLDTLPGALARWAARRSYRPQVMALGGVEATNLSAVRDMGFAGVAVLGAVWQDSDPVAAFRILQSAIGQAIA</sequence>
<dbReference type="Pfam" id="PF02581">
    <property type="entry name" value="TMP-TENI"/>
    <property type="match status" value="1"/>
</dbReference>
<dbReference type="Proteomes" id="UP000177506">
    <property type="component" value="Unassembled WGS sequence"/>
</dbReference>
<dbReference type="GO" id="GO:0005737">
    <property type="term" value="C:cytoplasm"/>
    <property type="evidence" value="ECO:0007669"/>
    <property type="project" value="TreeGrafter"/>
</dbReference>
<evidence type="ECO:0000313" key="5">
    <source>
        <dbReference type="Proteomes" id="UP000177506"/>
    </source>
</evidence>